<dbReference type="Gene3D" id="3.20.20.100">
    <property type="entry name" value="NADP-dependent oxidoreductase domain"/>
    <property type="match status" value="1"/>
</dbReference>
<sequence length="350" mass="39047">MTETTGARVDPTSVPQRRLRDGGAMPGIGLGTFGSDHVPGEQIAAAVRGAIRAGYRLIDCASCYGNENLIGEVLSEEAGTTAPREELFIVSKVWNDAHAPEAVAASVRQTLSDLRLDYLDAYLVHWPFPNYHAPYADPDARDPRSRPYAHGEFMETWRAMEQLVDEGLVRRIGTSNMTVAKLSLVIRDARIQPAINEMELHPTFQQGELFQFCLDHEIQPVGFSPIGSPARPERDRTDEDFADIEMPVLRRIAEAHGVHPAVICLKWAVQRGQVPIPFSVRPRNYISNLEAVTRDPLTPEELEQMRTVERNSRLIKGQVFLWPGAGSWLDIWDVDGTIPGWNGYADEKKG</sequence>
<proteinExistence type="predicted"/>
<dbReference type="InterPro" id="IPR023210">
    <property type="entry name" value="NADP_OxRdtase_dom"/>
</dbReference>
<accession>A0ABW2SJC3</accession>
<comment type="caution">
    <text evidence="3">The sequence shown here is derived from an EMBL/GenBank/DDBJ whole genome shotgun (WGS) entry which is preliminary data.</text>
</comment>
<name>A0ABW2SJC3_9ACTO</name>
<protein>
    <submittedName>
        <fullName evidence="3">Aldo/keto reductase</fullName>
    </submittedName>
</protein>
<evidence type="ECO:0000259" key="2">
    <source>
        <dbReference type="Pfam" id="PF00248"/>
    </source>
</evidence>
<dbReference type="SUPFAM" id="SSF51430">
    <property type="entry name" value="NAD(P)-linked oxidoreductase"/>
    <property type="match status" value="1"/>
</dbReference>
<evidence type="ECO:0000313" key="3">
    <source>
        <dbReference type="EMBL" id="MFC7579936.1"/>
    </source>
</evidence>
<keyword evidence="4" id="KW-1185">Reference proteome</keyword>
<dbReference type="InterPro" id="IPR018170">
    <property type="entry name" value="Aldo/ket_reductase_CS"/>
</dbReference>
<evidence type="ECO:0000313" key="4">
    <source>
        <dbReference type="Proteomes" id="UP001596527"/>
    </source>
</evidence>
<feature type="domain" description="NADP-dependent oxidoreductase" evidence="2">
    <location>
        <begin position="28"/>
        <end position="308"/>
    </location>
</feature>
<dbReference type="Pfam" id="PF00248">
    <property type="entry name" value="Aldo_ket_red"/>
    <property type="match status" value="1"/>
</dbReference>
<evidence type="ECO:0000256" key="1">
    <source>
        <dbReference type="SAM" id="MobiDB-lite"/>
    </source>
</evidence>
<dbReference type="PANTHER" id="PTHR11732">
    <property type="entry name" value="ALDO/KETO REDUCTASE"/>
    <property type="match status" value="1"/>
</dbReference>
<dbReference type="RefSeq" id="WP_380971520.1">
    <property type="nucleotide sequence ID" value="NZ_JBHTEF010000001.1"/>
</dbReference>
<dbReference type="EMBL" id="JBHTEF010000001">
    <property type="protein sequence ID" value="MFC7579936.1"/>
    <property type="molecule type" value="Genomic_DNA"/>
</dbReference>
<dbReference type="PROSITE" id="PS00798">
    <property type="entry name" value="ALDOKETO_REDUCTASE_1"/>
    <property type="match status" value="1"/>
</dbReference>
<dbReference type="InterPro" id="IPR036812">
    <property type="entry name" value="NAD(P)_OxRdtase_dom_sf"/>
</dbReference>
<dbReference type="PRINTS" id="PR00069">
    <property type="entry name" value="ALDKETRDTASE"/>
</dbReference>
<feature type="region of interest" description="Disordered" evidence="1">
    <location>
        <begin position="1"/>
        <end position="21"/>
    </location>
</feature>
<dbReference type="InterPro" id="IPR020471">
    <property type="entry name" value="AKR"/>
</dbReference>
<dbReference type="PIRSF" id="PIRSF000097">
    <property type="entry name" value="AKR"/>
    <property type="match status" value="1"/>
</dbReference>
<reference evidence="4" key="1">
    <citation type="journal article" date="2019" name="Int. J. Syst. Evol. Microbiol.">
        <title>The Global Catalogue of Microorganisms (GCM) 10K type strain sequencing project: providing services to taxonomists for standard genome sequencing and annotation.</title>
        <authorList>
            <consortium name="The Broad Institute Genomics Platform"/>
            <consortium name="The Broad Institute Genome Sequencing Center for Infectious Disease"/>
            <person name="Wu L."/>
            <person name="Ma J."/>
        </authorList>
    </citation>
    <scope>NUCLEOTIDE SEQUENCE [LARGE SCALE GENOMIC DNA]</scope>
    <source>
        <strain evidence="4">CCUG 56698</strain>
    </source>
</reference>
<dbReference type="CDD" id="cd19071">
    <property type="entry name" value="AKR_AKR1-5-like"/>
    <property type="match status" value="1"/>
</dbReference>
<gene>
    <name evidence="3" type="ORF">ACFQWG_01675</name>
</gene>
<organism evidence="3 4">
    <name type="scientific">Schaalia naturae</name>
    <dbReference type="NCBI Taxonomy" id="635203"/>
    <lineage>
        <taxon>Bacteria</taxon>
        <taxon>Bacillati</taxon>
        <taxon>Actinomycetota</taxon>
        <taxon>Actinomycetes</taxon>
        <taxon>Actinomycetales</taxon>
        <taxon>Actinomycetaceae</taxon>
        <taxon>Schaalia</taxon>
    </lineage>
</organism>
<dbReference type="Proteomes" id="UP001596527">
    <property type="component" value="Unassembled WGS sequence"/>
</dbReference>